<feature type="chain" id="PRO_5047127517" evidence="1">
    <location>
        <begin position="20"/>
        <end position="474"/>
    </location>
</feature>
<dbReference type="Pfam" id="PF17189">
    <property type="entry name" value="Glyco_hydro_30C"/>
    <property type="match status" value="1"/>
</dbReference>
<dbReference type="Pfam" id="PF14587">
    <property type="entry name" value="Glyco_hydr_30_2"/>
    <property type="match status" value="1"/>
</dbReference>
<protein>
    <submittedName>
        <fullName evidence="4">Cellulosome enzyme</fullName>
    </submittedName>
</protein>
<dbReference type="Gene3D" id="2.60.40.1180">
    <property type="entry name" value="Golgi alpha-mannosidase II"/>
    <property type="match status" value="1"/>
</dbReference>
<dbReference type="EMBL" id="JARUPT010000024">
    <property type="protein sequence ID" value="KAK0381213.1"/>
    <property type="molecule type" value="Genomic_DNA"/>
</dbReference>
<dbReference type="InterPro" id="IPR039514">
    <property type="entry name" value="6GAL-like"/>
</dbReference>
<name>A0ABQ9QBU1_9PEZI</name>
<feature type="domain" description="Endo-beta-1,6-galactanase-like" evidence="2">
    <location>
        <begin position="21"/>
        <end position="247"/>
    </location>
</feature>
<accession>A0ABQ9QBU1</accession>
<evidence type="ECO:0000259" key="2">
    <source>
        <dbReference type="Pfam" id="PF14587"/>
    </source>
</evidence>
<keyword evidence="1" id="KW-0732">Signal</keyword>
<dbReference type="Proteomes" id="UP001169217">
    <property type="component" value="Unassembled WGS sequence"/>
</dbReference>
<comment type="caution">
    <text evidence="4">The sequence shown here is derived from an EMBL/GenBank/DDBJ whole genome shotgun (WGS) entry which is preliminary data.</text>
</comment>
<evidence type="ECO:0000313" key="4">
    <source>
        <dbReference type="EMBL" id="KAK0381213.1"/>
    </source>
</evidence>
<dbReference type="Gene3D" id="3.20.20.80">
    <property type="entry name" value="Glycosidases"/>
    <property type="match status" value="1"/>
</dbReference>
<proteinExistence type="predicted"/>
<dbReference type="PANTHER" id="PTHR42767">
    <property type="entry name" value="ENDO-BETA-1,6-GALACTANASE"/>
    <property type="match status" value="1"/>
</dbReference>
<feature type="signal peptide" evidence="1">
    <location>
        <begin position="1"/>
        <end position="19"/>
    </location>
</feature>
<dbReference type="PANTHER" id="PTHR42767:SF1">
    <property type="entry name" value="ENDO-BETA-1,6-GALACTANASE-LIKE DOMAIN-CONTAINING PROTEIN"/>
    <property type="match status" value="1"/>
</dbReference>
<sequence length="474" mass="50360">MSPFTTLLGVVGLGALALWQVTVDTTSKLQKIDGFGFSQAFRHAKEFQNAPTALQKGALDLLFSPTEGAGFSIIRNRIGSGGKGDSILPTSPGSPAGKPTYTWDNDGSGQVWFTKQAVSYGVNKIYTDAWNAPGFMKTSGNEATGTYLCGTTGHTCSPGDWRQAYADFLVQYVKYYQQAGLNVTHLGFLNEPDFSTTTLPSPGYSQMQISFNAQEAISFIPALSKSVQSAGLKTAVTCCDAVGWASTVKYTNALVAAGMGSYLGLITSHTYSGDANTALNTELSSWVTESGITTAFDLTWFKHGGVTEGMTWANKIAVGIINASLSAYLYWEGFQLKKLQYDSNFVDTQDGKTAMPSANFWAFTMWSRHIRPGAQRLQTSGMVASDVLTAAVKDKDGSIVIIFTNNGSAAKAANVSLKGSTPKAASAWVTDNSHKPASTTASISGSGVSVAVPSKGVVTVKLTWWSHGDVTIRT</sequence>
<dbReference type="InterPro" id="IPR013780">
    <property type="entry name" value="Glyco_hydro_b"/>
</dbReference>
<dbReference type="SUPFAM" id="SSF51445">
    <property type="entry name" value="(Trans)glycosidases"/>
    <property type="match status" value="1"/>
</dbReference>
<dbReference type="InterPro" id="IPR039743">
    <property type="entry name" value="6GAL/EXGAL"/>
</dbReference>
<organism evidence="4 5">
    <name type="scientific">Colletotrichum limetticola</name>
    <dbReference type="NCBI Taxonomy" id="1209924"/>
    <lineage>
        <taxon>Eukaryota</taxon>
        <taxon>Fungi</taxon>
        <taxon>Dikarya</taxon>
        <taxon>Ascomycota</taxon>
        <taxon>Pezizomycotina</taxon>
        <taxon>Sordariomycetes</taxon>
        <taxon>Hypocreomycetidae</taxon>
        <taxon>Glomerellales</taxon>
        <taxon>Glomerellaceae</taxon>
        <taxon>Colletotrichum</taxon>
        <taxon>Colletotrichum acutatum species complex</taxon>
    </lineage>
</organism>
<dbReference type="SUPFAM" id="SSF51011">
    <property type="entry name" value="Glycosyl hydrolase domain"/>
    <property type="match status" value="1"/>
</dbReference>
<gene>
    <name evidence="4" type="ORF">CLIM01_01452</name>
</gene>
<evidence type="ECO:0000256" key="1">
    <source>
        <dbReference type="SAM" id="SignalP"/>
    </source>
</evidence>
<dbReference type="InterPro" id="IPR017853">
    <property type="entry name" value="GH"/>
</dbReference>
<reference evidence="4" key="1">
    <citation type="submission" date="2023-04" db="EMBL/GenBank/DDBJ databases">
        <title>Colletotrichum limetticola genome sequence.</title>
        <authorList>
            <person name="Baroncelli R."/>
        </authorList>
    </citation>
    <scope>NUCLEOTIDE SEQUENCE</scope>
    <source>
        <strain evidence="4">KLA-Anderson</strain>
    </source>
</reference>
<evidence type="ECO:0000313" key="5">
    <source>
        <dbReference type="Proteomes" id="UP001169217"/>
    </source>
</evidence>
<evidence type="ECO:0000259" key="3">
    <source>
        <dbReference type="Pfam" id="PF17189"/>
    </source>
</evidence>
<feature type="domain" description="Glycosyl hydrolase family 30 beta sandwich" evidence="3">
    <location>
        <begin position="373"/>
        <end position="460"/>
    </location>
</feature>
<keyword evidence="5" id="KW-1185">Reference proteome</keyword>
<dbReference type="InterPro" id="IPR033452">
    <property type="entry name" value="GH30_C"/>
</dbReference>